<feature type="compositionally biased region" description="Basic and acidic residues" evidence="1">
    <location>
        <begin position="58"/>
        <end position="89"/>
    </location>
</feature>
<keyword evidence="4" id="KW-1185">Reference proteome</keyword>
<keyword evidence="2" id="KW-1133">Transmembrane helix</keyword>
<name>A0A0R1JM61_9LACO</name>
<dbReference type="AlphaFoldDB" id="A0A0R1JM61"/>
<dbReference type="STRING" id="1291734.FD02_GL001549"/>
<proteinExistence type="predicted"/>
<sequence length="89" mass="10448">MPFLVIPLICLIVGLVIMAVMMIMFGLIHLLLPIIVIVVIWQLVRGFSGRRTPPHPRPHTDWQDSLHERKEARHVKEETHHDHDDWSDF</sequence>
<gene>
    <name evidence="3" type="ORF">FD02_GL001549</name>
</gene>
<reference evidence="3 4" key="1">
    <citation type="journal article" date="2015" name="Genome Announc.">
        <title>Expanding the biotechnology potential of lactobacilli through comparative genomics of 213 strains and associated genera.</title>
        <authorList>
            <person name="Sun Z."/>
            <person name="Harris H.M."/>
            <person name="McCann A."/>
            <person name="Guo C."/>
            <person name="Argimon S."/>
            <person name="Zhang W."/>
            <person name="Yang X."/>
            <person name="Jeffery I.B."/>
            <person name="Cooney J.C."/>
            <person name="Kagawa T.F."/>
            <person name="Liu W."/>
            <person name="Song Y."/>
            <person name="Salvetti E."/>
            <person name="Wrobel A."/>
            <person name="Rasinkangas P."/>
            <person name="Parkhill J."/>
            <person name="Rea M.C."/>
            <person name="O'Sullivan O."/>
            <person name="Ritari J."/>
            <person name="Douillard F.P."/>
            <person name="Paul Ross R."/>
            <person name="Yang R."/>
            <person name="Briner A.E."/>
            <person name="Felis G.E."/>
            <person name="de Vos W.M."/>
            <person name="Barrangou R."/>
            <person name="Klaenhammer T.R."/>
            <person name="Caufield P.W."/>
            <person name="Cui Y."/>
            <person name="Zhang H."/>
            <person name="O'Toole P.W."/>
        </authorList>
    </citation>
    <scope>NUCLEOTIDE SEQUENCE [LARGE SCALE GENOMIC DNA]</scope>
    <source>
        <strain evidence="3 4">JCM 17158</strain>
    </source>
</reference>
<dbReference type="EMBL" id="AZDJ01000022">
    <property type="protein sequence ID" value="KRK72576.1"/>
    <property type="molecule type" value="Genomic_DNA"/>
</dbReference>
<protein>
    <submittedName>
        <fullName evidence="3">Uncharacterized protein</fullName>
    </submittedName>
</protein>
<accession>A0A0R1JM61</accession>
<evidence type="ECO:0000256" key="1">
    <source>
        <dbReference type="SAM" id="MobiDB-lite"/>
    </source>
</evidence>
<comment type="caution">
    <text evidence="3">The sequence shown here is derived from an EMBL/GenBank/DDBJ whole genome shotgun (WGS) entry which is preliminary data.</text>
</comment>
<organism evidence="3 4">
    <name type="scientific">Lacticaseibacillus nasuensis JCM 17158</name>
    <dbReference type="NCBI Taxonomy" id="1291734"/>
    <lineage>
        <taxon>Bacteria</taxon>
        <taxon>Bacillati</taxon>
        <taxon>Bacillota</taxon>
        <taxon>Bacilli</taxon>
        <taxon>Lactobacillales</taxon>
        <taxon>Lactobacillaceae</taxon>
        <taxon>Lacticaseibacillus</taxon>
    </lineage>
</organism>
<evidence type="ECO:0000256" key="2">
    <source>
        <dbReference type="SAM" id="Phobius"/>
    </source>
</evidence>
<evidence type="ECO:0000313" key="3">
    <source>
        <dbReference type="EMBL" id="KRK72576.1"/>
    </source>
</evidence>
<evidence type="ECO:0000313" key="4">
    <source>
        <dbReference type="Proteomes" id="UP000051804"/>
    </source>
</evidence>
<keyword evidence="2" id="KW-0812">Transmembrane</keyword>
<dbReference type="PATRIC" id="fig|1291734.4.peg.1592"/>
<dbReference type="RefSeq" id="WP_054722143.1">
    <property type="nucleotide sequence ID" value="NZ_AZDJ01000022.1"/>
</dbReference>
<feature type="transmembrane region" description="Helical" evidence="2">
    <location>
        <begin position="12"/>
        <end position="41"/>
    </location>
</feature>
<feature type="region of interest" description="Disordered" evidence="1">
    <location>
        <begin position="48"/>
        <end position="89"/>
    </location>
</feature>
<dbReference type="Proteomes" id="UP000051804">
    <property type="component" value="Unassembled WGS sequence"/>
</dbReference>
<keyword evidence="2" id="KW-0472">Membrane</keyword>